<evidence type="ECO:0000313" key="8">
    <source>
        <dbReference type="Proteomes" id="UP000037510"/>
    </source>
</evidence>
<name>A0A0L7LLQ4_OPEBR</name>
<evidence type="ECO:0000256" key="1">
    <source>
        <dbReference type="ARBA" id="ARBA00011494"/>
    </source>
</evidence>
<sequence>MTEEASVDPQLENFILAETQKQRFQVLVHGLTDTCWDTCMGWPSNRLDFKTEVCIMNCVERFIDATTFVTKRLMTTTKYRSNSPLEFQRKFVVTGAVVGGLYLLSSYAQKKLREWQEKEAKKFFEMTRKKQHFESTERTCNQTILSLSKIVSESILTVINTEEIVHKLQENPEDKLSLWEQLKVMIFTRICVLVYALCILQVTLRVQLNVIGGYLYRDSLHEDDPLVDSELQTKYLSLCHHFVGNGIEDLIKQINKAVKKVVEGVSLKSKVTLQDVEQMFWSIQTILCTDTAEGDPVKKMVHYLVGHAEINEAKLDTIIKETMDILESDEVTSIAVLSVSRSFSAVIDEVANLFATKVAPVTKSDLEVSDHIVTNGAKNIASFVDVNKVDMHFVKLLPVINELITKNTCKGNTNIPDLLTQQLTLNDKLKLLGANIYEVFSSA</sequence>
<evidence type="ECO:0000256" key="2">
    <source>
        <dbReference type="ARBA" id="ARBA00014294"/>
    </source>
</evidence>
<accession>A0A0L7LLQ4</accession>
<dbReference type="InterPro" id="IPR035427">
    <property type="entry name" value="Tim10-like_dom_sf"/>
</dbReference>
<dbReference type="InterPro" id="IPR004217">
    <property type="entry name" value="Tim10-like"/>
</dbReference>
<comment type="subunit">
    <text evidence="1">Interacts with PEX19.</text>
</comment>
<dbReference type="SUPFAM" id="SSF144122">
    <property type="entry name" value="Tim10-like"/>
    <property type="match status" value="1"/>
</dbReference>
<dbReference type="PANTHER" id="PTHR28080">
    <property type="entry name" value="PEROXISOMAL BIOGENESIS FACTOR 3"/>
    <property type="match status" value="1"/>
</dbReference>
<dbReference type="Pfam" id="PF02953">
    <property type="entry name" value="zf-Tim10_DDP"/>
    <property type="match status" value="1"/>
</dbReference>
<feature type="domain" description="Tim10-like" evidence="6">
    <location>
        <begin position="14"/>
        <end position="74"/>
    </location>
</feature>
<evidence type="ECO:0000313" key="7">
    <source>
        <dbReference type="EMBL" id="KOB76488.1"/>
    </source>
</evidence>
<protein>
    <recommendedName>
        <fullName evidence="2">Peroxisomal biogenesis factor 3</fullName>
    </recommendedName>
    <alternativeName>
        <fullName evidence="5">Peroxisomal assembly protein PEX3</fullName>
    </alternativeName>
</protein>
<keyword evidence="3" id="KW-0962">Peroxisome biogenesis</keyword>
<dbReference type="GO" id="GO:0045046">
    <property type="term" value="P:protein import into peroxisome membrane"/>
    <property type="evidence" value="ECO:0007669"/>
    <property type="project" value="TreeGrafter"/>
</dbReference>
<comment type="caution">
    <text evidence="7">The sequence shown here is derived from an EMBL/GenBank/DDBJ whole genome shotgun (WGS) entry which is preliminary data.</text>
</comment>
<dbReference type="Gene3D" id="1.10.287.810">
    <property type="entry name" value="Mitochondrial import inner membrane translocase subunit tim13 like domains"/>
    <property type="match status" value="1"/>
</dbReference>
<dbReference type="EMBL" id="JTDY01000606">
    <property type="protein sequence ID" value="KOB76488.1"/>
    <property type="molecule type" value="Genomic_DNA"/>
</dbReference>
<dbReference type="InterPro" id="IPR006966">
    <property type="entry name" value="Peroxin-3"/>
</dbReference>
<dbReference type="AlphaFoldDB" id="A0A0L7LLQ4"/>
<dbReference type="Proteomes" id="UP000037510">
    <property type="component" value="Unassembled WGS sequence"/>
</dbReference>
<dbReference type="GO" id="GO:0030674">
    <property type="term" value="F:protein-macromolecule adaptor activity"/>
    <property type="evidence" value="ECO:0007669"/>
    <property type="project" value="TreeGrafter"/>
</dbReference>
<evidence type="ECO:0000256" key="3">
    <source>
        <dbReference type="ARBA" id="ARBA00022593"/>
    </source>
</evidence>
<organism evidence="7 8">
    <name type="scientific">Operophtera brumata</name>
    <name type="common">Winter moth</name>
    <name type="synonym">Phalaena brumata</name>
    <dbReference type="NCBI Taxonomy" id="104452"/>
    <lineage>
        <taxon>Eukaryota</taxon>
        <taxon>Metazoa</taxon>
        <taxon>Ecdysozoa</taxon>
        <taxon>Arthropoda</taxon>
        <taxon>Hexapoda</taxon>
        <taxon>Insecta</taxon>
        <taxon>Pterygota</taxon>
        <taxon>Neoptera</taxon>
        <taxon>Endopterygota</taxon>
        <taxon>Lepidoptera</taxon>
        <taxon>Glossata</taxon>
        <taxon>Ditrysia</taxon>
        <taxon>Geometroidea</taxon>
        <taxon>Geometridae</taxon>
        <taxon>Larentiinae</taxon>
        <taxon>Operophtera</taxon>
    </lineage>
</organism>
<dbReference type="STRING" id="104452.A0A0L7LLQ4"/>
<evidence type="ECO:0000259" key="6">
    <source>
        <dbReference type="Pfam" id="PF02953"/>
    </source>
</evidence>
<reference evidence="7 8" key="1">
    <citation type="journal article" date="2015" name="Genome Biol. Evol.">
        <title>The genome of winter moth (Operophtera brumata) provides a genomic perspective on sexual dimorphism and phenology.</title>
        <authorList>
            <person name="Derks M.F."/>
            <person name="Smit S."/>
            <person name="Salis L."/>
            <person name="Schijlen E."/>
            <person name="Bossers A."/>
            <person name="Mateman C."/>
            <person name="Pijl A.S."/>
            <person name="de Ridder D."/>
            <person name="Groenen M.A."/>
            <person name="Visser M.E."/>
            <person name="Megens H.J."/>
        </authorList>
    </citation>
    <scope>NUCLEOTIDE SEQUENCE [LARGE SCALE GENOMIC DNA]</scope>
    <source>
        <strain evidence="7">WM2013NL</strain>
        <tissue evidence="7">Head and thorax</tissue>
    </source>
</reference>
<evidence type="ECO:0000256" key="5">
    <source>
        <dbReference type="ARBA" id="ARBA00029630"/>
    </source>
</evidence>
<proteinExistence type="predicted"/>
<dbReference type="Pfam" id="PF04882">
    <property type="entry name" value="Peroxin-3"/>
    <property type="match status" value="3"/>
</dbReference>
<evidence type="ECO:0000256" key="4">
    <source>
        <dbReference type="ARBA" id="ARBA00025338"/>
    </source>
</evidence>
<dbReference type="GO" id="GO:0005778">
    <property type="term" value="C:peroxisomal membrane"/>
    <property type="evidence" value="ECO:0007669"/>
    <property type="project" value="InterPro"/>
</dbReference>
<keyword evidence="8" id="KW-1185">Reference proteome</keyword>
<comment type="function">
    <text evidence="4">Involved in peroxisome biosynthesis and integrity. Assembles membrane vesicles before the matrix proteins are translocated. As a docking factor for PEX19, is necessary for the import of peroxisomal membrane proteins in the peroxisomes.</text>
</comment>
<gene>
    <name evidence="7" type="ORF">OBRU01_05627</name>
</gene>
<dbReference type="PANTHER" id="PTHR28080:SF1">
    <property type="entry name" value="PEROXISOMAL BIOGENESIS FACTOR 3"/>
    <property type="match status" value="1"/>
</dbReference>